<evidence type="ECO:0000313" key="2">
    <source>
        <dbReference type="EMBL" id="CAH1445341.1"/>
    </source>
</evidence>
<name>A0AAU9P5U0_9ASTR</name>
<organism evidence="2 3">
    <name type="scientific">Lactuca virosa</name>
    <dbReference type="NCBI Taxonomy" id="75947"/>
    <lineage>
        <taxon>Eukaryota</taxon>
        <taxon>Viridiplantae</taxon>
        <taxon>Streptophyta</taxon>
        <taxon>Embryophyta</taxon>
        <taxon>Tracheophyta</taxon>
        <taxon>Spermatophyta</taxon>
        <taxon>Magnoliopsida</taxon>
        <taxon>eudicotyledons</taxon>
        <taxon>Gunneridae</taxon>
        <taxon>Pentapetalae</taxon>
        <taxon>asterids</taxon>
        <taxon>campanulids</taxon>
        <taxon>Asterales</taxon>
        <taxon>Asteraceae</taxon>
        <taxon>Cichorioideae</taxon>
        <taxon>Cichorieae</taxon>
        <taxon>Lactucinae</taxon>
        <taxon>Lactuca</taxon>
    </lineage>
</organism>
<feature type="region of interest" description="Disordered" evidence="1">
    <location>
        <begin position="112"/>
        <end position="134"/>
    </location>
</feature>
<evidence type="ECO:0000313" key="3">
    <source>
        <dbReference type="Proteomes" id="UP001157418"/>
    </source>
</evidence>
<protein>
    <submittedName>
        <fullName evidence="2">Uncharacterized protein</fullName>
    </submittedName>
</protein>
<sequence>MVHPQEMMDLYAPGISLGLKKQSPGSYYRRPFNPLSSPSHVACTTKATSVCFLCGGVSEAGDSDVWESRIFFLDGFLLKTQFPVSLSTLYADYLLYSKKELVGRQHLLKKTKNKHIRKPRSHRTSIPKERNGGGHQHATITIRYQGTIKF</sequence>
<dbReference type="EMBL" id="CAKMRJ010005523">
    <property type="protein sequence ID" value="CAH1445341.1"/>
    <property type="molecule type" value="Genomic_DNA"/>
</dbReference>
<dbReference type="Proteomes" id="UP001157418">
    <property type="component" value="Unassembled WGS sequence"/>
</dbReference>
<dbReference type="AlphaFoldDB" id="A0AAU9P5U0"/>
<gene>
    <name evidence="2" type="ORF">LVIROSA_LOCUS31109</name>
</gene>
<keyword evidence="3" id="KW-1185">Reference proteome</keyword>
<proteinExistence type="predicted"/>
<comment type="caution">
    <text evidence="2">The sequence shown here is derived from an EMBL/GenBank/DDBJ whole genome shotgun (WGS) entry which is preliminary data.</text>
</comment>
<accession>A0AAU9P5U0</accession>
<evidence type="ECO:0000256" key="1">
    <source>
        <dbReference type="SAM" id="MobiDB-lite"/>
    </source>
</evidence>
<reference evidence="2 3" key="1">
    <citation type="submission" date="2022-01" db="EMBL/GenBank/DDBJ databases">
        <authorList>
            <person name="Xiong W."/>
            <person name="Schranz E."/>
        </authorList>
    </citation>
    <scope>NUCLEOTIDE SEQUENCE [LARGE SCALE GENOMIC DNA]</scope>
</reference>
<feature type="compositionally biased region" description="Basic residues" evidence="1">
    <location>
        <begin position="112"/>
        <end position="125"/>
    </location>
</feature>